<evidence type="ECO:0000313" key="9">
    <source>
        <dbReference type="EMBL" id="CAB4995757.1"/>
    </source>
</evidence>
<feature type="transmembrane region" description="Helical" evidence="6">
    <location>
        <begin position="91"/>
        <end position="110"/>
    </location>
</feature>
<dbReference type="PANTHER" id="PTHR43394">
    <property type="entry name" value="ATP-DEPENDENT PERMEASE MDL1, MITOCHONDRIAL"/>
    <property type="match status" value="1"/>
</dbReference>
<dbReference type="Pfam" id="PF00664">
    <property type="entry name" value="ABC_membrane"/>
    <property type="match status" value="1"/>
</dbReference>
<feature type="domain" description="ABC transmembrane type-1" evidence="8">
    <location>
        <begin position="56"/>
        <end position="335"/>
    </location>
</feature>
<dbReference type="GO" id="GO:0015421">
    <property type="term" value="F:ABC-type oligopeptide transporter activity"/>
    <property type="evidence" value="ECO:0007669"/>
    <property type="project" value="TreeGrafter"/>
</dbReference>
<proteinExistence type="predicted"/>
<feature type="transmembrane region" description="Helical" evidence="6">
    <location>
        <begin position="281"/>
        <end position="300"/>
    </location>
</feature>
<dbReference type="GO" id="GO:0016020">
    <property type="term" value="C:membrane"/>
    <property type="evidence" value="ECO:0007669"/>
    <property type="project" value="UniProtKB-SubCell"/>
</dbReference>
<gene>
    <name evidence="9" type="ORF">UFOPK3992_00347</name>
</gene>
<organism evidence="9">
    <name type="scientific">freshwater metagenome</name>
    <dbReference type="NCBI Taxonomy" id="449393"/>
    <lineage>
        <taxon>unclassified sequences</taxon>
        <taxon>metagenomes</taxon>
        <taxon>ecological metagenomes</taxon>
    </lineage>
</organism>
<dbReference type="AlphaFoldDB" id="A0A6J7NRW7"/>
<keyword evidence="4 6" id="KW-0472">Membrane</keyword>
<evidence type="ECO:0000259" key="7">
    <source>
        <dbReference type="PROSITE" id="PS50893"/>
    </source>
</evidence>
<dbReference type="CDD" id="cd07346">
    <property type="entry name" value="ABC_6TM_exporters"/>
    <property type="match status" value="1"/>
</dbReference>
<dbReference type="Gene3D" id="1.20.1560.10">
    <property type="entry name" value="ABC transporter type 1, transmembrane domain"/>
    <property type="match status" value="1"/>
</dbReference>
<dbReference type="InterPro" id="IPR011527">
    <property type="entry name" value="ABC1_TM_dom"/>
</dbReference>
<dbReference type="InterPro" id="IPR027417">
    <property type="entry name" value="P-loop_NTPase"/>
</dbReference>
<dbReference type="GO" id="GO:0005524">
    <property type="term" value="F:ATP binding"/>
    <property type="evidence" value="ECO:0007669"/>
    <property type="project" value="InterPro"/>
</dbReference>
<keyword evidence="3 6" id="KW-1133">Transmembrane helix</keyword>
<dbReference type="SUPFAM" id="SSF90123">
    <property type="entry name" value="ABC transporter transmembrane region"/>
    <property type="match status" value="1"/>
</dbReference>
<keyword evidence="2 6" id="KW-0812">Transmembrane</keyword>
<feature type="transmembrane region" description="Helical" evidence="6">
    <location>
        <begin position="194"/>
        <end position="214"/>
    </location>
</feature>
<dbReference type="Pfam" id="PF00005">
    <property type="entry name" value="ABC_tran"/>
    <property type="match status" value="1"/>
</dbReference>
<evidence type="ECO:0000256" key="5">
    <source>
        <dbReference type="SAM" id="MobiDB-lite"/>
    </source>
</evidence>
<dbReference type="PANTHER" id="PTHR43394:SF1">
    <property type="entry name" value="ATP-BINDING CASSETTE SUB-FAMILY B MEMBER 10, MITOCHONDRIAL"/>
    <property type="match status" value="1"/>
</dbReference>
<dbReference type="Gene3D" id="3.40.50.300">
    <property type="entry name" value="P-loop containing nucleotide triphosphate hydrolases"/>
    <property type="match status" value="1"/>
</dbReference>
<feature type="transmembrane region" description="Helical" evidence="6">
    <location>
        <begin position="52"/>
        <end position="71"/>
    </location>
</feature>
<reference evidence="9" key="1">
    <citation type="submission" date="2020-05" db="EMBL/GenBank/DDBJ databases">
        <authorList>
            <person name="Chiriac C."/>
            <person name="Salcher M."/>
            <person name="Ghai R."/>
            <person name="Kavagutti S V."/>
        </authorList>
    </citation>
    <scope>NUCLEOTIDE SEQUENCE</scope>
</reference>
<dbReference type="EMBL" id="CAFBOZ010000033">
    <property type="protein sequence ID" value="CAB4995757.1"/>
    <property type="molecule type" value="Genomic_DNA"/>
</dbReference>
<evidence type="ECO:0000256" key="3">
    <source>
        <dbReference type="ARBA" id="ARBA00022989"/>
    </source>
</evidence>
<feature type="transmembrane region" description="Helical" evidence="6">
    <location>
        <begin position="306"/>
        <end position="327"/>
    </location>
</feature>
<evidence type="ECO:0000259" key="8">
    <source>
        <dbReference type="PROSITE" id="PS50929"/>
    </source>
</evidence>
<sequence length="599" mass="63105">MTSTSISPPVPHAGRSHASPHSLADLPLADPGVPDLRSGESLLLWVARGQRWLLGVSIMWGILWMGAQAAVPAALGAGVQAAADKVPSRVAMWAGVVLVLGIAQAVAGVLRHRKAVANWIVAASRIQQLVARRARDLGDALPRQISTGEVVSVTASDVERIGSAFDVAARFAGSIVAFIGVGIVLILASPTLGLIVLIGMPVLSLLILPLIRPLERRESIQRERAGEASAIAADTISGLRVLRGIGGEHLFVERYRAASQHLRESAVSTARIRSTLDALQVLLPGIFVVLITWLGARMALEGTLRVGELVAFYGYTAFLVLPLRTITETADKWTRARVAARRVTRILSLQRADEEPGALSLDSSAGALVPDLHDSVSGIAVQPGELIGVVCSDPGVAGRLADHLAGYGDRSAHVTVGGRSLADLALADLRHTVVLQDKDPVILSGSLADLLVVPGSTPDRLPAAVFAASADDVVEGLGGDPADPEGGYAAELPERGRTLSGGQRQRLSLARSLMADPAVLILDEPTSAVDAHTEARIAERLRAHRAGRTTVVFATSPLLLDRCDRVLFAPDGVVIATGRHHDLVHSDPHYRGVVIRGDF</sequence>
<evidence type="ECO:0000256" key="4">
    <source>
        <dbReference type="ARBA" id="ARBA00023136"/>
    </source>
</evidence>
<dbReference type="InterPro" id="IPR039421">
    <property type="entry name" value="Type_1_exporter"/>
</dbReference>
<dbReference type="PROSITE" id="PS00211">
    <property type="entry name" value="ABC_TRANSPORTER_1"/>
    <property type="match status" value="1"/>
</dbReference>
<evidence type="ECO:0000256" key="2">
    <source>
        <dbReference type="ARBA" id="ARBA00022692"/>
    </source>
</evidence>
<dbReference type="GO" id="GO:0016887">
    <property type="term" value="F:ATP hydrolysis activity"/>
    <property type="evidence" value="ECO:0007669"/>
    <property type="project" value="InterPro"/>
</dbReference>
<feature type="transmembrane region" description="Helical" evidence="6">
    <location>
        <begin position="167"/>
        <end position="188"/>
    </location>
</feature>
<accession>A0A6J7NRW7</accession>
<name>A0A6J7NRW7_9ZZZZ</name>
<comment type="subcellular location">
    <subcellularLocation>
        <location evidence="1">Membrane</location>
        <topology evidence="1">Multi-pass membrane protein</topology>
    </subcellularLocation>
</comment>
<dbReference type="PROSITE" id="PS50893">
    <property type="entry name" value="ABC_TRANSPORTER_2"/>
    <property type="match status" value="1"/>
</dbReference>
<evidence type="ECO:0000256" key="6">
    <source>
        <dbReference type="SAM" id="Phobius"/>
    </source>
</evidence>
<dbReference type="InterPro" id="IPR036640">
    <property type="entry name" value="ABC1_TM_sf"/>
</dbReference>
<protein>
    <submittedName>
        <fullName evidence="9">Unannotated protein</fullName>
    </submittedName>
</protein>
<evidence type="ECO:0000256" key="1">
    <source>
        <dbReference type="ARBA" id="ARBA00004141"/>
    </source>
</evidence>
<feature type="region of interest" description="Disordered" evidence="5">
    <location>
        <begin position="1"/>
        <end position="21"/>
    </location>
</feature>
<feature type="domain" description="ABC transporter" evidence="7">
    <location>
        <begin position="281"/>
        <end position="596"/>
    </location>
</feature>
<dbReference type="InterPro" id="IPR017871">
    <property type="entry name" value="ABC_transporter-like_CS"/>
</dbReference>
<dbReference type="PROSITE" id="PS50929">
    <property type="entry name" value="ABC_TM1F"/>
    <property type="match status" value="1"/>
</dbReference>
<dbReference type="SUPFAM" id="SSF52540">
    <property type="entry name" value="P-loop containing nucleoside triphosphate hydrolases"/>
    <property type="match status" value="1"/>
</dbReference>
<dbReference type="InterPro" id="IPR003439">
    <property type="entry name" value="ABC_transporter-like_ATP-bd"/>
</dbReference>